<dbReference type="Proteomes" id="UP000007799">
    <property type="component" value="Unassembled WGS sequence"/>
</dbReference>
<keyword evidence="3" id="KW-1185">Reference proteome</keyword>
<evidence type="ECO:0000256" key="1">
    <source>
        <dbReference type="SAM" id="MobiDB-lite"/>
    </source>
</evidence>
<protein>
    <recommendedName>
        <fullName evidence="4">Prefoldin subunit 1</fullName>
    </recommendedName>
</protein>
<dbReference type="InParanoid" id="F2TW50"/>
<evidence type="ECO:0000313" key="2">
    <source>
        <dbReference type="EMBL" id="EGD72296.1"/>
    </source>
</evidence>
<proteinExistence type="predicted"/>
<dbReference type="KEGG" id="sre:PTSG_11577"/>
<dbReference type="GeneID" id="16067390"/>
<gene>
    <name evidence="2" type="ORF">PTSG_11577</name>
</gene>
<evidence type="ECO:0008006" key="4">
    <source>
        <dbReference type="Google" id="ProtNLM"/>
    </source>
</evidence>
<feature type="compositionally biased region" description="Low complexity" evidence="1">
    <location>
        <begin position="1"/>
        <end position="14"/>
    </location>
</feature>
<reference evidence="2" key="1">
    <citation type="submission" date="2009-08" db="EMBL/GenBank/DDBJ databases">
        <title>Annotation of Salpingoeca rosetta.</title>
        <authorList>
            <consortium name="The Broad Institute Genome Sequencing Platform"/>
            <person name="Russ C."/>
            <person name="Cuomo C."/>
            <person name="Burger G."/>
            <person name="Gray M.W."/>
            <person name="Holland P.W.H."/>
            <person name="King N."/>
            <person name="Lang F.B.F."/>
            <person name="Roger A.J."/>
            <person name="Ruiz-Trillo I."/>
            <person name="Young S.K."/>
            <person name="Zeng Q."/>
            <person name="Gargeya S."/>
            <person name="Alvarado L."/>
            <person name="Berlin A."/>
            <person name="Chapman S.B."/>
            <person name="Chen Z."/>
            <person name="Freedman E."/>
            <person name="Gellesch M."/>
            <person name="Goldberg J."/>
            <person name="Griggs A."/>
            <person name="Gujja S."/>
            <person name="Heilman E."/>
            <person name="Heiman D."/>
            <person name="Howarth C."/>
            <person name="Mehta T."/>
            <person name="Neiman D."/>
            <person name="Pearson M."/>
            <person name="Roberts A."/>
            <person name="Saif S."/>
            <person name="Shea T."/>
            <person name="Shenoy N."/>
            <person name="Sisk P."/>
            <person name="Stolte C."/>
            <person name="Sykes S."/>
            <person name="White J."/>
            <person name="Yandava C."/>
            <person name="Haas B."/>
            <person name="Nusbaum C."/>
            <person name="Birren B."/>
        </authorList>
    </citation>
    <scope>NUCLEOTIDE SEQUENCE [LARGE SCALE GENOMIC DNA]</scope>
    <source>
        <strain evidence="2">ATCC 50818</strain>
    </source>
</reference>
<dbReference type="AlphaFoldDB" id="F2TW50"/>
<organism evidence="3">
    <name type="scientific">Salpingoeca rosetta (strain ATCC 50818 / BSB-021)</name>
    <dbReference type="NCBI Taxonomy" id="946362"/>
    <lineage>
        <taxon>Eukaryota</taxon>
        <taxon>Choanoflagellata</taxon>
        <taxon>Craspedida</taxon>
        <taxon>Salpingoecidae</taxon>
        <taxon>Salpingoeca</taxon>
    </lineage>
</organism>
<accession>F2TW50</accession>
<sequence>MTSRTSTSTSTNTNKGLAKEKQAVQVLRGELQHLPSARKVYTAKASGGSVYFKSTAADALSMKQEELNDKVAEMHELRSKYPQLFTEGQPQ</sequence>
<name>F2TW50_SALR5</name>
<evidence type="ECO:0000313" key="3">
    <source>
        <dbReference type="Proteomes" id="UP000007799"/>
    </source>
</evidence>
<dbReference type="RefSeq" id="XP_004998866.1">
    <property type="nucleotide sequence ID" value="XM_004998809.1"/>
</dbReference>
<feature type="region of interest" description="Disordered" evidence="1">
    <location>
        <begin position="1"/>
        <end position="20"/>
    </location>
</feature>
<dbReference type="EMBL" id="GL832955">
    <property type="protein sequence ID" value="EGD72296.1"/>
    <property type="molecule type" value="Genomic_DNA"/>
</dbReference>